<dbReference type="AlphaFoldDB" id="A0AAD7F596"/>
<comment type="caution">
    <text evidence="11">The sequence shown here is derived from an EMBL/GenBank/DDBJ whole genome shotgun (WGS) entry which is preliminary data.</text>
</comment>
<dbReference type="InterPro" id="IPR000719">
    <property type="entry name" value="Prot_kinase_dom"/>
</dbReference>
<dbReference type="PANTHER" id="PTHR24345:SF91">
    <property type="entry name" value="SERINE_THREONINE-PROTEIN KINASE PLK4"/>
    <property type="match status" value="1"/>
</dbReference>
<evidence type="ECO:0000256" key="5">
    <source>
        <dbReference type="ARBA" id="ARBA00022777"/>
    </source>
</evidence>
<dbReference type="Gene3D" id="1.10.510.10">
    <property type="entry name" value="Transferase(Phosphotransferase) domain 1"/>
    <property type="match status" value="1"/>
</dbReference>
<feature type="domain" description="Cryptic POLO box 1 (CPB1)" evidence="9">
    <location>
        <begin position="405"/>
        <end position="513"/>
    </location>
</feature>
<dbReference type="PROSITE" id="PS51984">
    <property type="entry name" value="CPB1"/>
    <property type="match status" value="1"/>
</dbReference>
<feature type="domain" description="Cryptic POLO box 2 (CPB2)" evidence="10">
    <location>
        <begin position="514"/>
        <end position="665"/>
    </location>
</feature>
<comment type="subcellular location">
    <subcellularLocation>
        <location evidence="1">Cytoplasm</location>
    </subcellularLocation>
</comment>
<evidence type="ECO:0000259" key="9">
    <source>
        <dbReference type="PROSITE" id="PS51984"/>
    </source>
</evidence>
<feature type="domain" description="Protein kinase" evidence="8">
    <location>
        <begin position="20"/>
        <end position="267"/>
    </location>
</feature>
<evidence type="ECO:0000256" key="6">
    <source>
        <dbReference type="ARBA" id="ARBA00022840"/>
    </source>
</evidence>
<reference evidence="11" key="1">
    <citation type="submission" date="2023-03" db="EMBL/GenBank/DDBJ databases">
        <title>Massive genome expansion in bonnet fungi (Mycena s.s.) driven by repeated elements and novel gene families across ecological guilds.</title>
        <authorList>
            <consortium name="Lawrence Berkeley National Laboratory"/>
            <person name="Harder C.B."/>
            <person name="Miyauchi S."/>
            <person name="Viragh M."/>
            <person name="Kuo A."/>
            <person name="Thoen E."/>
            <person name="Andreopoulos B."/>
            <person name="Lu D."/>
            <person name="Skrede I."/>
            <person name="Drula E."/>
            <person name="Henrissat B."/>
            <person name="Morin E."/>
            <person name="Kohler A."/>
            <person name="Barry K."/>
            <person name="LaButti K."/>
            <person name="Morin E."/>
            <person name="Salamov A."/>
            <person name="Lipzen A."/>
            <person name="Mereny Z."/>
            <person name="Hegedus B."/>
            <person name="Baldrian P."/>
            <person name="Stursova M."/>
            <person name="Weitz H."/>
            <person name="Taylor A."/>
            <person name="Grigoriev I.V."/>
            <person name="Nagy L.G."/>
            <person name="Martin F."/>
            <person name="Kauserud H."/>
        </authorList>
    </citation>
    <scope>NUCLEOTIDE SEQUENCE</scope>
    <source>
        <strain evidence="11">CBHHK002</strain>
    </source>
</reference>
<organism evidence="11 12">
    <name type="scientific">Mycena albidolilacea</name>
    <dbReference type="NCBI Taxonomy" id="1033008"/>
    <lineage>
        <taxon>Eukaryota</taxon>
        <taxon>Fungi</taxon>
        <taxon>Dikarya</taxon>
        <taxon>Basidiomycota</taxon>
        <taxon>Agaricomycotina</taxon>
        <taxon>Agaricomycetes</taxon>
        <taxon>Agaricomycetidae</taxon>
        <taxon>Agaricales</taxon>
        <taxon>Marasmiineae</taxon>
        <taxon>Mycenaceae</taxon>
        <taxon>Mycena</taxon>
    </lineage>
</organism>
<dbReference type="GO" id="GO:0005634">
    <property type="term" value="C:nucleus"/>
    <property type="evidence" value="ECO:0007669"/>
    <property type="project" value="TreeGrafter"/>
</dbReference>
<evidence type="ECO:0000313" key="11">
    <source>
        <dbReference type="EMBL" id="KAJ7366801.1"/>
    </source>
</evidence>
<feature type="region of interest" description="Disordered" evidence="7">
    <location>
        <begin position="636"/>
        <end position="673"/>
    </location>
</feature>
<protein>
    <submittedName>
        <fullName evidence="11">Kinase-like domain-containing protein</fullName>
    </submittedName>
</protein>
<evidence type="ECO:0000256" key="1">
    <source>
        <dbReference type="ARBA" id="ARBA00004496"/>
    </source>
</evidence>
<proteinExistence type="predicted"/>
<keyword evidence="2" id="KW-0723">Serine/threonine-protein kinase</keyword>
<dbReference type="EMBL" id="JARIHO010000002">
    <property type="protein sequence ID" value="KAJ7366801.1"/>
    <property type="molecule type" value="Genomic_DNA"/>
</dbReference>
<evidence type="ECO:0000259" key="10">
    <source>
        <dbReference type="PROSITE" id="PS51985"/>
    </source>
</evidence>
<dbReference type="InterPro" id="IPR033698">
    <property type="entry name" value="POLO_box_Plk4_2"/>
</dbReference>
<keyword evidence="4" id="KW-0547">Nucleotide-binding</keyword>
<feature type="compositionally biased region" description="Polar residues" evidence="7">
    <location>
        <begin position="658"/>
        <end position="673"/>
    </location>
</feature>
<dbReference type="PROSITE" id="PS51985">
    <property type="entry name" value="CPB2"/>
    <property type="match status" value="1"/>
</dbReference>
<dbReference type="Gene3D" id="3.30.1120.120">
    <property type="match status" value="1"/>
</dbReference>
<feature type="compositionally biased region" description="Basic residues" evidence="7">
    <location>
        <begin position="644"/>
        <end position="656"/>
    </location>
</feature>
<dbReference type="Proteomes" id="UP001218218">
    <property type="component" value="Unassembled WGS sequence"/>
</dbReference>
<dbReference type="PANTHER" id="PTHR24345">
    <property type="entry name" value="SERINE/THREONINE-PROTEIN KINASE PLK"/>
    <property type="match status" value="1"/>
</dbReference>
<dbReference type="Pfam" id="PF00069">
    <property type="entry name" value="Pkinase"/>
    <property type="match status" value="1"/>
</dbReference>
<feature type="compositionally biased region" description="Polar residues" evidence="7">
    <location>
        <begin position="359"/>
        <end position="374"/>
    </location>
</feature>
<dbReference type="SUPFAM" id="SSF56112">
    <property type="entry name" value="Protein kinase-like (PK-like)"/>
    <property type="match status" value="1"/>
</dbReference>
<evidence type="ECO:0000313" key="12">
    <source>
        <dbReference type="Proteomes" id="UP001218218"/>
    </source>
</evidence>
<dbReference type="InterPro" id="IPR046437">
    <property type="entry name" value="Ser_Thr-PK_POLO_box_1_sf"/>
</dbReference>
<name>A0AAD7F596_9AGAR</name>
<dbReference type="InterPro" id="IPR033699">
    <property type="entry name" value="POLO_box_Plk4_1"/>
</dbReference>
<gene>
    <name evidence="11" type="ORF">DFH08DRAFT_948808</name>
</gene>
<keyword evidence="12" id="KW-1185">Reference proteome</keyword>
<dbReference type="GO" id="GO:0005737">
    <property type="term" value="C:cytoplasm"/>
    <property type="evidence" value="ECO:0007669"/>
    <property type="project" value="UniProtKB-SubCell"/>
</dbReference>
<dbReference type="InterPro" id="IPR011009">
    <property type="entry name" value="Kinase-like_dom_sf"/>
</dbReference>
<keyword evidence="3" id="KW-0808">Transferase</keyword>
<keyword evidence="6" id="KW-0067">ATP-binding</keyword>
<evidence type="ECO:0000256" key="4">
    <source>
        <dbReference type="ARBA" id="ARBA00022741"/>
    </source>
</evidence>
<keyword evidence="5 11" id="KW-0418">Kinase</keyword>
<evidence type="ECO:0000256" key="7">
    <source>
        <dbReference type="SAM" id="MobiDB-lite"/>
    </source>
</evidence>
<sequence>MNRKSSRESQEKSSPELEDYDIMEQIASGNTSTVYLVNCKRGRLRNRQLALRKIPADRSEPTEPSLIHLSLSHPCIVSLFSTFSTPSADFYVLELCAGGTLSSYLENSPLSEAHLRGILKGLFEALVYLKKQGVVHRNIRPSNILLTTDSRIKLADFKLATHLPPSKLPADCFVNAPHFVAPEILQNSTYTCDADLWSVGCIALSCLSGQLPFEANSNGETVDNILNALYVLPEGISPEAQDLVIKLLDITPTRRIPPNDALSHPFFDVNLPVTPLNSGPSNVSDSVLSKHALFESSSGHTSKAFPYTHRKHPRHSYAPNKTAFDDIRTSLGRETSTRRIVSDPLPRQRRDVTPEVAVPSTSTSRVSKPQSSQQVVHSLTSQDRKLNNESRVPVGVAVAPPTIPVGTTRPLAFTTALLSPEIHKTVHGQITVLPSHSLLVDLREGERRRGQKGTEVFVIDSQGTKIEVYSAPHLSLPCCLAEPTKRYTIENLPSAYWRQYNDAALLVERIKQRTPKLILHTPTAKCVLMANTPQGDIELLFGSPAPNGRKQGAAPPADGTRMRLRLSRQAGSLEIARHVSGARGEEWTKKVLKTIDEHPHIFVADWDDLDATERDGMAHLARFWRTCEVLEELEARQDDPVSHPHSHKPSSKHRISRIPTQTDDSPNAPTTTRVLPASFSSTQILPLMNVALAPRPPKLPFLPVPVSRKTAQPQREPSPSLLDIASIEGQYPSVTGKTGILPTWCREDGNDVDLTTPDHHFIRSQTKYIPSVGWCIRQSSRVSQGGRYKIMFFDGATLEIDVDEDWAELTSPGGETTRHNIRECNAKRHVAERMKVFGDFVSMFDDTDGG</sequence>
<evidence type="ECO:0000256" key="3">
    <source>
        <dbReference type="ARBA" id="ARBA00022679"/>
    </source>
</evidence>
<dbReference type="PROSITE" id="PS50011">
    <property type="entry name" value="PROTEIN_KINASE_DOM"/>
    <property type="match status" value="1"/>
</dbReference>
<accession>A0AAD7F596</accession>
<evidence type="ECO:0000259" key="8">
    <source>
        <dbReference type="PROSITE" id="PS50011"/>
    </source>
</evidence>
<feature type="compositionally biased region" description="Basic and acidic residues" evidence="7">
    <location>
        <begin position="335"/>
        <end position="353"/>
    </location>
</feature>
<dbReference type="GO" id="GO:0005524">
    <property type="term" value="F:ATP binding"/>
    <property type="evidence" value="ECO:0007669"/>
    <property type="project" value="UniProtKB-KW"/>
</dbReference>
<dbReference type="GO" id="GO:0004674">
    <property type="term" value="F:protein serine/threonine kinase activity"/>
    <property type="evidence" value="ECO:0007669"/>
    <property type="project" value="UniProtKB-KW"/>
</dbReference>
<feature type="region of interest" description="Disordered" evidence="7">
    <location>
        <begin position="299"/>
        <end position="374"/>
    </location>
</feature>
<evidence type="ECO:0000256" key="2">
    <source>
        <dbReference type="ARBA" id="ARBA00022527"/>
    </source>
</evidence>